<feature type="modified residue" description="Pyruvic acid (Ser)" evidence="9">
    <location>
        <position position="25"/>
    </location>
</feature>
<keyword evidence="3 9" id="KW-0210">Decarboxylase</keyword>
<evidence type="ECO:0000256" key="7">
    <source>
        <dbReference type="ARBA" id="ARBA00023270"/>
    </source>
</evidence>
<protein>
    <recommendedName>
        <fullName evidence="9">Aspartate 1-decarboxylase</fullName>
        <ecNumber evidence="9">4.1.1.11</ecNumber>
    </recommendedName>
    <alternativeName>
        <fullName evidence="9">Aspartate alpha-decarboxylase</fullName>
    </alternativeName>
    <component>
        <recommendedName>
            <fullName evidence="9">Aspartate 1-decarboxylase beta chain</fullName>
        </recommendedName>
    </component>
    <component>
        <recommendedName>
            <fullName evidence="9">Aspartate 1-decarboxylase alpha chain</fullName>
        </recommendedName>
    </component>
</protein>
<dbReference type="Pfam" id="PF02261">
    <property type="entry name" value="Asp_decarbox"/>
    <property type="match status" value="1"/>
</dbReference>
<comment type="caution">
    <text evidence="10">The sequence shown here is derived from an EMBL/GenBank/DDBJ whole genome shotgun (WGS) entry which is preliminary data.</text>
</comment>
<organism evidence="10 11">
    <name type="scientific">Thalassobacterium sedimentorum</name>
    <dbReference type="NCBI Taxonomy" id="3041258"/>
    <lineage>
        <taxon>Bacteria</taxon>
        <taxon>Pseudomonadati</taxon>
        <taxon>Verrucomicrobiota</taxon>
        <taxon>Opitutia</taxon>
        <taxon>Puniceicoccales</taxon>
        <taxon>Coraliomargaritaceae</taxon>
        <taxon>Thalassobacterium</taxon>
    </lineage>
</organism>
<comment type="similarity">
    <text evidence="9">Belongs to the PanD family.</text>
</comment>
<evidence type="ECO:0000313" key="10">
    <source>
        <dbReference type="EMBL" id="MDQ8195008.1"/>
    </source>
</evidence>
<feature type="binding site" evidence="9">
    <location>
        <position position="57"/>
    </location>
    <ligand>
        <name>substrate</name>
    </ligand>
</feature>
<dbReference type="NCBIfam" id="TIGR00223">
    <property type="entry name" value="panD"/>
    <property type="match status" value="1"/>
</dbReference>
<keyword evidence="8 9" id="KW-0670">Pyruvate</keyword>
<evidence type="ECO:0000313" key="11">
    <source>
        <dbReference type="Proteomes" id="UP001243717"/>
    </source>
</evidence>
<evidence type="ECO:0000256" key="1">
    <source>
        <dbReference type="ARBA" id="ARBA00022490"/>
    </source>
</evidence>
<comment type="subcellular location">
    <subcellularLocation>
        <location evidence="9">Cytoplasm</location>
    </subcellularLocation>
</comment>
<comment type="subunit">
    <text evidence="9">Heterooctamer of four alpha and four beta subunits.</text>
</comment>
<keyword evidence="2 9" id="KW-0566">Pantothenate biosynthesis</keyword>
<dbReference type="HAMAP" id="MF_00446">
    <property type="entry name" value="PanD"/>
    <property type="match status" value="1"/>
</dbReference>
<dbReference type="EMBL" id="JARXIC010000017">
    <property type="protein sequence ID" value="MDQ8195008.1"/>
    <property type="molecule type" value="Genomic_DNA"/>
</dbReference>
<gene>
    <name evidence="9" type="primary">panD</name>
    <name evidence="10" type="ORF">QEH59_11265</name>
</gene>
<dbReference type="CDD" id="cd06919">
    <property type="entry name" value="Asp_decarbox"/>
    <property type="match status" value="1"/>
</dbReference>
<sequence>MQVTLLKSKLLRAEVTDRALHYEGSLAIDSALMEQIGLVPYEKILVANIANGERLETYAIEAPKGSHTISLNGAAAHKGELGDLLVIMSFAQFDQAEAKTWKPKVLVLADGNKRVVRADNVQVAKDVFVATT</sequence>
<keyword evidence="4 9" id="KW-0068">Autocatalytic cleavage</keyword>
<proteinExistence type="inferred from homology"/>
<comment type="catalytic activity">
    <reaction evidence="9">
        <text>L-aspartate + H(+) = beta-alanine + CO2</text>
        <dbReference type="Rhea" id="RHEA:19497"/>
        <dbReference type="ChEBI" id="CHEBI:15378"/>
        <dbReference type="ChEBI" id="CHEBI:16526"/>
        <dbReference type="ChEBI" id="CHEBI:29991"/>
        <dbReference type="ChEBI" id="CHEBI:57966"/>
        <dbReference type="EC" id="4.1.1.11"/>
    </reaction>
</comment>
<feature type="active site" description="Proton donor" evidence="9">
    <location>
        <position position="58"/>
    </location>
</feature>
<comment type="pathway">
    <text evidence="9">Cofactor biosynthesis; (R)-pantothenate biosynthesis; beta-alanine from L-aspartate: step 1/1.</text>
</comment>
<keyword evidence="7 9" id="KW-0704">Schiff base</keyword>
<evidence type="ECO:0000256" key="4">
    <source>
        <dbReference type="ARBA" id="ARBA00022813"/>
    </source>
</evidence>
<keyword evidence="5 9" id="KW-0865">Zymogen</keyword>
<evidence type="ECO:0000256" key="6">
    <source>
        <dbReference type="ARBA" id="ARBA00023239"/>
    </source>
</evidence>
<keyword evidence="6 9" id="KW-0456">Lyase</keyword>
<dbReference type="PANTHER" id="PTHR21012:SF0">
    <property type="entry name" value="ASPARTATE 1-DECARBOXYLASE"/>
    <property type="match status" value="1"/>
</dbReference>
<evidence type="ECO:0000256" key="5">
    <source>
        <dbReference type="ARBA" id="ARBA00023145"/>
    </source>
</evidence>
<evidence type="ECO:0000256" key="8">
    <source>
        <dbReference type="ARBA" id="ARBA00023317"/>
    </source>
</evidence>
<dbReference type="PIRSF" id="PIRSF006246">
    <property type="entry name" value="Asp_decarbox"/>
    <property type="match status" value="1"/>
</dbReference>
<evidence type="ECO:0000256" key="3">
    <source>
        <dbReference type="ARBA" id="ARBA00022793"/>
    </source>
</evidence>
<feature type="binding site" evidence="9">
    <location>
        <begin position="73"/>
        <end position="75"/>
    </location>
    <ligand>
        <name>substrate</name>
    </ligand>
</feature>
<dbReference type="SUPFAM" id="SSF50692">
    <property type="entry name" value="ADC-like"/>
    <property type="match status" value="1"/>
</dbReference>
<keyword evidence="11" id="KW-1185">Reference proteome</keyword>
<dbReference type="InterPro" id="IPR003190">
    <property type="entry name" value="Asp_decarbox"/>
</dbReference>
<dbReference type="InterPro" id="IPR009010">
    <property type="entry name" value="Asp_de-COase-like_dom_sf"/>
</dbReference>
<keyword evidence="1 9" id="KW-0963">Cytoplasm</keyword>
<dbReference type="GO" id="GO:0004068">
    <property type="term" value="F:aspartate 1-decarboxylase activity"/>
    <property type="evidence" value="ECO:0007669"/>
    <property type="project" value="UniProtKB-EC"/>
</dbReference>
<name>A0ABU1AN21_9BACT</name>
<feature type="chain" id="PRO_5044945456" description="Aspartate 1-decarboxylase beta chain" evidence="9">
    <location>
        <begin position="1"/>
        <end position="24"/>
    </location>
</feature>
<dbReference type="EC" id="4.1.1.11" evidence="9"/>
<feature type="active site" description="Schiff-base intermediate with substrate; via pyruvic acid" evidence="9">
    <location>
        <position position="25"/>
    </location>
</feature>
<evidence type="ECO:0000256" key="9">
    <source>
        <dbReference type="HAMAP-Rule" id="MF_00446"/>
    </source>
</evidence>
<dbReference type="RefSeq" id="WP_308985469.1">
    <property type="nucleotide sequence ID" value="NZ_JARXIC010000017.1"/>
</dbReference>
<dbReference type="Proteomes" id="UP001243717">
    <property type="component" value="Unassembled WGS sequence"/>
</dbReference>
<comment type="cofactor">
    <cofactor evidence="9">
        <name>pyruvate</name>
        <dbReference type="ChEBI" id="CHEBI:15361"/>
    </cofactor>
    <text evidence="9">Binds 1 pyruvoyl group covalently per subunit.</text>
</comment>
<reference evidence="10 11" key="1">
    <citation type="submission" date="2023-04" db="EMBL/GenBank/DDBJ databases">
        <title>A novel bacteria isolated from coastal sediment.</title>
        <authorList>
            <person name="Liu X.-J."/>
            <person name="Du Z.-J."/>
        </authorList>
    </citation>
    <scope>NUCLEOTIDE SEQUENCE [LARGE SCALE GENOMIC DNA]</scope>
    <source>
        <strain evidence="10 11">SDUM461004</strain>
    </source>
</reference>
<evidence type="ECO:0000256" key="2">
    <source>
        <dbReference type="ARBA" id="ARBA00022655"/>
    </source>
</evidence>
<accession>A0ABU1AN21</accession>
<comment type="PTM">
    <text evidence="9">Is synthesized initially as an inactive proenzyme, which is activated by self-cleavage at a specific serine bond to produce a beta-subunit with a hydroxyl group at its C-terminus and an alpha-subunit with a pyruvoyl group at its N-terminus.</text>
</comment>
<dbReference type="Gene3D" id="2.40.40.20">
    <property type="match status" value="1"/>
</dbReference>
<feature type="chain" id="PRO_5044945455" description="Aspartate 1-decarboxylase alpha chain" evidence="9">
    <location>
        <begin position="25"/>
        <end position="132"/>
    </location>
</feature>
<comment type="function">
    <text evidence="9">Catalyzes the pyruvoyl-dependent decarboxylation of aspartate to produce beta-alanine.</text>
</comment>
<dbReference type="PANTHER" id="PTHR21012">
    <property type="entry name" value="ASPARTATE 1-DECARBOXYLASE"/>
    <property type="match status" value="1"/>
</dbReference>